<dbReference type="KEGG" id="mop:Mesop_1282"/>
<name>F7YFM0_MESOW</name>
<organism evidence="1 2">
    <name type="scientific">Mesorhizobium opportunistum (strain LMG 24607 / HAMBI 3007 / WSM2075)</name>
    <dbReference type="NCBI Taxonomy" id="536019"/>
    <lineage>
        <taxon>Bacteria</taxon>
        <taxon>Pseudomonadati</taxon>
        <taxon>Pseudomonadota</taxon>
        <taxon>Alphaproteobacteria</taxon>
        <taxon>Hyphomicrobiales</taxon>
        <taxon>Phyllobacteriaceae</taxon>
        <taxon>Mesorhizobium</taxon>
    </lineage>
</organism>
<evidence type="ECO:0000313" key="1">
    <source>
        <dbReference type="EMBL" id="AEH85765.1"/>
    </source>
</evidence>
<evidence type="ECO:0000313" key="2">
    <source>
        <dbReference type="Proteomes" id="UP000001623"/>
    </source>
</evidence>
<dbReference type="AlphaFoldDB" id="F7YFM0"/>
<accession>F7YFM0</accession>
<proteinExistence type="predicted"/>
<gene>
    <name evidence="1" type="ordered locus">Mesop_1282</name>
</gene>
<protein>
    <submittedName>
        <fullName evidence="1">Uncharacterized protein</fullName>
    </submittedName>
</protein>
<dbReference type="EMBL" id="CP002279">
    <property type="protein sequence ID" value="AEH85765.1"/>
    <property type="molecule type" value="Genomic_DNA"/>
</dbReference>
<reference evidence="1 2" key="1">
    <citation type="submission" date="2010-10" db="EMBL/GenBank/DDBJ databases">
        <title>Complete sequence of Mesorhizobium opportunistum WSM2075.</title>
        <authorList>
            <consortium name="US DOE Joint Genome Institute"/>
            <person name="Lucas S."/>
            <person name="Copeland A."/>
            <person name="Lapidus A."/>
            <person name="Cheng J.-F."/>
            <person name="Bruce D."/>
            <person name="Goodwin L."/>
            <person name="Pitluck S."/>
            <person name="Chertkov O."/>
            <person name="Misra M."/>
            <person name="Detter J.C."/>
            <person name="Han C."/>
            <person name="Tapia R."/>
            <person name="Land M."/>
            <person name="Hauser L."/>
            <person name="Kyrpides N."/>
            <person name="Ovchinnikova G."/>
            <person name="Mavrommatis K.M."/>
            <person name="Tiwari R.P."/>
            <person name="Howieson J.G."/>
            <person name="O'Hara G.W."/>
            <person name="Nandasena K.G."/>
            <person name="Woyke T."/>
        </authorList>
    </citation>
    <scope>NUCLEOTIDE SEQUENCE [LARGE SCALE GENOMIC DNA]</scope>
    <source>
        <strain evidence="2">LMG 24607 / HAMBI 3007 / WSM2075</strain>
    </source>
</reference>
<dbReference type="Proteomes" id="UP000001623">
    <property type="component" value="Chromosome"/>
</dbReference>
<sequence>MRCRFPGANNPNPFFIFAIRIGVDNQQDHYGSDRPDRMPPLFAIFKAVRHYEMKRISEHLLGQIERDAVLGKVAPGFFKVPFELQNSTVDLQ</sequence>
<dbReference type="HOGENOM" id="CLU_2409820_0_0_5"/>